<name>A0ABY7DGZ6_MYAAR</name>
<feature type="domain" description="G-patch" evidence="2">
    <location>
        <begin position="120"/>
        <end position="147"/>
    </location>
</feature>
<dbReference type="PROSITE" id="PS50174">
    <property type="entry name" value="G_PATCH"/>
    <property type="match status" value="1"/>
</dbReference>
<organism evidence="3 4">
    <name type="scientific">Mya arenaria</name>
    <name type="common">Soft-shell clam</name>
    <dbReference type="NCBI Taxonomy" id="6604"/>
    <lineage>
        <taxon>Eukaryota</taxon>
        <taxon>Metazoa</taxon>
        <taxon>Spiralia</taxon>
        <taxon>Lophotrochozoa</taxon>
        <taxon>Mollusca</taxon>
        <taxon>Bivalvia</taxon>
        <taxon>Autobranchia</taxon>
        <taxon>Heteroconchia</taxon>
        <taxon>Euheterodonta</taxon>
        <taxon>Imparidentia</taxon>
        <taxon>Neoheterodontei</taxon>
        <taxon>Myida</taxon>
        <taxon>Myoidea</taxon>
        <taxon>Myidae</taxon>
        <taxon>Mya</taxon>
    </lineage>
</organism>
<sequence>SLQNALFICLLQKPFLKKNGVTVRASERSHTMIEFSMVIRREAMSELGPATGSVSHDIAPFLFSECAGPDTRPSLVPKHVARRLQNERREKIANEKNKQKPKTVLEKEKRDEGLQSAISENNKGFALLQKMGYKPGMALGKFGRGGLGREQDQKRKQEQRMVWRKHQSAKKQRMDSERKQTFVKRMNEKIATRNVGKDLYNSQKGITSPNEAFFWPEALLPKTNDTDECPDTLESLEAGYSGYVQDEVEEEELGHEAEGSEGDEDDPYANFTLSAPGARSDQAAVNTGIKI</sequence>
<feature type="region of interest" description="Disordered" evidence="1">
    <location>
        <begin position="90"/>
        <end position="116"/>
    </location>
</feature>
<dbReference type="InterPro" id="IPR039249">
    <property type="entry name" value="GPATCH11"/>
</dbReference>
<keyword evidence="4" id="KW-1185">Reference proteome</keyword>
<feature type="region of interest" description="Disordered" evidence="1">
    <location>
        <begin position="246"/>
        <end position="291"/>
    </location>
</feature>
<gene>
    <name evidence="3" type="ORF">MAR_028394</name>
</gene>
<evidence type="ECO:0000313" key="4">
    <source>
        <dbReference type="Proteomes" id="UP001164746"/>
    </source>
</evidence>
<feature type="compositionally biased region" description="Basic residues" evidence="1">
    <location>
        <begin position="162"/>
        <end position="171"/>
    </location>
</feature>
<accession>A0ABY7DGZ6</accession>
<proteinExistence type="predicted"/>
<dbReference type="PANTHER" id="PTHR21032:SF0">
    <property type="entry name" value="G PATCH DOMAIN-CONTAINING PROTEIN 11"/>
    <property type="match status" value="1"/>
</dbReference>
<evidence type="ECO:0000259" key="2">
    <source>
        <dbReference type="PROSITE" id="PS50174"/>
    </source>
</evidence>
<feature type="non-terminal residue" evidence="3">
    <location>
        <position position="1"/>
    </location>
</feature>
<feature type="compositionally biased region" description="Acidic residues" evidence="1">
    <location>
        <begin position="246"/>
        <end position="267"/>
    </location>
</feature>
<evidence type="ECO:0000313" key="3">
    <source>
        <dbReference type="EMBL" id="WAQ95704.1"/>
    </source>
</evidence>
<protein>
    <submittedName>
        <fullName evidence="3">GPT11-like protein</fullName>
    </submittedName>
</protein>
<evidence type="ECO:0000256" key="1">
    <source>
        <dbReference type="SAM" id="MobiDB-lite"/>
    </source>
</evidence>
<feature type="compositionally biased region" description="Basic and acidic residues" evidence="1">
    <location>
        <begin position="90"/>
        <end position="113"/>
    </location>
</feature>
<dbReference type="Proteomes" id="UP001164746">
    <property type="component" value="Chromosome 2"/>
</dbReference>
<feature type="region of interest" description="Disordered" evidence="1">
    <location>
        <begin position="143"/>
        <end position="179"/>
    </location>
</feature>
<reference evidence="3" key="1">
    <citation type="submission" date="2022-11" db="EMBL/GenBank/DDBJ databases">
        <title>Centuries of genome instability and evolution in soft-shell clam transmissible cancer (bioRxiv).</title>
        <authorList>
            <person name="Hart S.F.M."/>
            <person name="Yonemitsu M.A."/>
            <person name="Giersch R.M."/>
            <person name="Beal B.F."/>
            <person name="Arriagada G."/>
            <person name="Davis B.W."/>
            <person name="Ostrander E.A."/>
            <person name="Goff S.P."/>
            <person name="Metzger M.J."/>
        </authorList>
    </citation>
    <scope>NUCLEOTIDE SEQUENCE</scope>
    <source>
        <strain evidence="3">MELC-2E11</strain>
        <tissue evidence="3">Siphon/mantle</tissue>
    </source>
</reference>
<feature type="compositionally biased region" description="Basic and acidic residues" evidence="1">
    <location>
        <begin position="147"/>
        <end position="161"/>
    </location>
</feature>
<dbReference type="PANTHER" id="PTHR21032">
    <property type="entry name" value="G PATCH DOMAIN-CONTAINING PROTEIN 11"/>
    <property type="match status" value="1"/>
</dbReference>
<dbReference type="InterPro" id="IPR000467">
    <property type="entry name" value="G_patch_dom"/>
</dbReference>
<dbReference type="EMBL" id="CP111013">
    <property type="protein sequence ID" value="WAQ95704.1"/>
    <property type="molecule type" value="Genomic_DNA"/>
</dbReference>
<dbReference type="Pfam" id="PF01585">
    <property type="entry name" value="G-patch"/>
    <property type="match status" value="1"/>
</dbReference>